<gene>
    <name evidence="3" type="ORF">OPKNFCMD_1864</name>
</gene>
<feature type="transmembrane region" description="Helical" evidence="1">
    <location>
        <begin position="59"/>
        <end position="78"/>
    </location>
</feature>
<sequence>MRSVMQATGIVRSRAAPAPRAPGLRIPLLLGTALALAAGAAFAAGAPARAIDPDLARVIRWMAAIKGGFGALAFAAAWWRLARPARAWRAAAYVAGPPLMAFGAVLLWSMHGLGVGALGLHLGLLGLLAAALSDPDFIARPPPAGG</sequence>
<comment type="caution">
    <text evidence="3">The sequence shown here is derived from an EMBL/GenBank/DDBJ whole genome shotgun (WGS) entry which is preliminary data.</text>
</comment>
<organism evidence="3 4">
    <name type="scientific">Methylobacterium crusticola</name>
    <dbReference type="NCBI Taxonomy" id="1697972"/>
    <lineage>
        <taxon>Bacteria</taxon>
        <taxon>Pseudomonadati</taxon>
        <taxon>Pseudomonadota</taxon>
        <taxon>Alphaproteobacteria</taxon>
        <taxon>Hyphomicrobiales</taxon>
        <taxon>Methylobacteriaceae</taxon>
        <taxon>Methylobacterium</taxon>
    </lineage>
</organism>
<keyword evidence="2" id="KW-0732">Signal</keyword>
<proteinExistence type="predicted"/>
<evidence type="ECO:0000256" key="1">
    <source>
        <dbReference type="SAM" id="Phobius"/>
    </source>
</evidence>
<dbReference type="EMBL" id="BPQH01000005">
    <property type="protein sequence ID" value="GJD49134.1"/>
    <property type="molecule type" value="Genomic_DNA"/>
</dbReference>
<feature type="transmembrane region" description="Helical" evidence="1">
    <location>
        <begin position="90"/>
        <end position="108"/>
    </location>
</feature>
<evidence type="ECO:0000313" key="3">
    <source>
        <dbReference type="EMBL" id="GJD49134.1"/>
    </source>
</evidence>
<keyword evidence="1" id="KW-0472">Membrane</keyword>
<evidence type="ECO:0000256" key="2">
    <source>
        <dbReference type="SAM" id="SignalP"/>
    </source>
</evidence>
<dbReference type="RefSeq" id="WP_128564819.1">
    <property type="nucleotide sequence ID" value="NZ_BPQH01000005.1"/>
</dbReference>
<evidence type="ECO:0000313" key="4">
    <source>
        <dbReference type="Proteomes" id="UP001055167"/>
    </source>
</evidence>
<keyword evidence="1" id="KW-0812">Transmembrane</keyword>
<feature type="signal peptide" evidence="2">
    <location>
        <begin position="1"/>
        <end position="43"/>
    </location>
</feature>
<reference evidence="3" key="1">
    <citation type="journal article" date="2021" name="Front. Microbiol.">
        <title>Comprehensive Comparative Genomics and Phenotyping of Methylobacterium Species.</title>
        <authorList>
            <person name="Alessa O."/>
            <person name="Ogura Y."/>
            <person name="Fujitani Y."/>
            <person name="Takami H."/>
            <person name="Hayashi T."/>
            <person name="Sahin N."/>
            <person name="Tani A."/>
        </authorList>
    </citation>
    <scope>NUCLEOTIDE SEQUENCE</scope>
    <source>
        <strain evidence="3">KCTC 52305</strain>
    </source>
</reference>
<name>A0ABQ4QW24_9HYPH</name>
<accession>A0ABQ4QW24</accession>
<feature type="chain" id="PRO_5045827303" evidence="2">
    <location>
        <begin position="44"/>
        <end position="146"/>
    </location>
</feature>
<keyword evidence="4" id="KW-1185">Reference proteome</keyword>
<keyword evidence="1" id="KW-1133">Transmembrane helix</keyword>
<reference evidence="3" key="2">
    <citation type="submission" date="2021-08" db="EMBL/GenBank/DDBJ databases">
        <authorList>
            <person name="Tani A."/>
            <person name="Ola A."/>
            <person name="Ogura Y."/>
            <person name="Katsura K."/>
            <person name="Hayashi T."/>
        </authorList>
    </citation>
    <scope>NUCLEOTIDE SEQUENCE</scope>
    <source>
        <strain evidence="3">KCTC 52305</strain>
    </source>
</reference>
<dbReference type="Proteomes" id="UP001055167">
    <property type="component" value="Unassembled WGS sequence"/>
</dbReference>
<protein>
    <submittedName>
        <fullName evidence="3">Uncharacterized protein</fullName>
    </submittedName>
</protein>
<feature type="transmembrane region" description="Helical" evidence="1">
    <location>
        <begin position="114"/>
        <end position="132"/>
    </location>
</feature>